<dbReference type="PANTHER" id="PTHR45138:SF9">
    <property type="entry name" value="DIGUANYLATE CYCLASE DGCM-RELATED"/>
    <property type="match status" value="1"/>
</dbReference>
<protein>
    <recommendedName>
        <fullName evidence="1">diguanylate cyclase</fullName>
        <ecNumber evidence="1">2.7.7.65</ecNumber>
    </recommendedName>
</protein>
<feature type="coiled-coil region" evidence="3">
    <location>
        <begin position="174"/>
        <end position="201"/>
    </location>
</feature>
<organism evidence="5 6">
    <name type="scientific">Shewanella jiangmenensis</name>
    <dbReference type="NCBI Taxonomy" id="2837387"/>
    <lineage>
        <taxon>Bacteria</taxon>
        <taxon>Pseudomonadati</taxon>
        <taxon>Pseudomonadota</taxon>
        <taxon>Gammaproteobacteria</taxon>
        <taxon>Alteromonadales</taxon>
        <taxon>Shewanellaceae</taxon>
        <taxon>Shewanella</taxon>
    </lineage>
</organism>
<comment type="catalytic activity">
    <reaction evidence="2">
        <text>2 GTP = 3',3'-c-di-GMP + 2 diphosphate</text>
        <dbReference type="Rhea" id="RHEA:24898"/>
        <dbReference type="ChEBI" id="CHEBI:33019"/>
        <dbReference type="ChEBI" id="CHEBI:37565"/>
        <dbReference type="ChEBI" id="CHEBI:58805"/>
        <dbReference type="EC" id="2.7.7.65"/>
    </reaction>
</comment>
<evidence type="ECO:0000256" key="3">
    <source>
        <dbReference type="SAM" id="Coils"/>
    </source>
</evidence>
<dbReference type="SUPFAM" id="SSF55073">
    <property type="entry name" value="Nucleotide cyclase"/>
    <property type="match status" value="1"/>
</dbReference>
<name>A0ABS5V4S3_9GAMM</name>
<evidence type="ECO:0000259" key="4">
    <source>
        <dbReference type="PROSITE" id="PS50887"/>
    </source>
</evidence>
<dbReference type="NCBIfam" id="TIGR00254">
    <property type="entry name" value="GGDEF"/>
    <property type="match status" value="1"/>
</dbReference>
<dbReference type="PANTHER" id="PTHR45138">
    <property type="entry name" value="REGULATORY COMPONENTS OF SENSORY TRANSDUCTION SYSTEM"/>
    <property type="match status" value="1"/>
</dbReference>
<dbReference type="Pfam" id="PF00990">
    <property type="entry name" value="GGDEF"/>
    <property type="match status" value="1"/>
</dbReference>
<sequence>MSGFLSAVRQQFWGSRGDFSVTTTVAAQTGKYMEESARILRKAVPQMTALGIPVTPQNYAVWYGYFRADDRALVNAIDALIANGVAFSADVCLGLYNNFIQNNAPEVLENVQLETRLLINGLLNKISQLSKGSAHFQHSMEEFGHQIHITQDTDTLHRLVEGVLVEVDKVIAENATINDSLKSMNDELDSLRSEINELSVVSITDKLTGLYNRRAFEDNLTKVQSLETYGCSLLMVDIDHFKQFNDRWGHSTGDKVLVYVAHQLKMGVKGDDFIARFGGEEFVVILKNTLLENAMLVAESLRSRIANKKLTLGKEQQEVGSVTVSIGVAQSRPQEDPEALFDRADRALYDAKHAGRNQVRSVV</sequence>
<dbReference type="CDD" id="cd01949">
    <property type="entry name" value="GGDEF"/>
    <property type="match status" value="1"/>
</dbReference>
<dbReference type="EC" id="2.7.7.65" evidence="1"/>
<keyword evidence="3" id="KW-0175">Coiled coil</keyword>
<dbReference type="InterPro" id="IPR000160">
    <property type="entry name" value="GGDEF_dom"/>
</dbReference>
<dbReference type="Proteomes" id="UP001195903">
    <property type="component" value="Unassembled WGS sequence"/>
</dbReference>
<reference evidence="5 6" key="1">
    <citation type="submission" date="2021-05" db="EMBL/GenBank/DDBJ databases">
        <title>Shewanella sp. JM162201.</title>
        <authorList>
            <person name="Xu S."/>
            <person name="Li A."/>
        </authorList>
    </citation>
    <scope>NUCLEOTIDE SEQUENCE [LARGE SCALE GENOMIC DNA]</scope>
    <source>
        <strain evidence="5 6">JM162201</strain>
    </source>
</reference>
<evidence type="ECO:0000313" key="6">
    <source>
        <dbReference type="Proteomes" id="UP001195903"/>
    </source>
</evidence>
<gene>
    <name evidence="5" type="ORF">KJI95_13155</name>
</gene>
<comment type="caution">
    <text evidence="5">The sequence shown here is derived from an EMBL/GenBank/DDBJ whole genome shotgun (WGS) entry which is preliminary data.</text>
</comment>
<evidence type="ECO:0000313" key="5">
    <source>
        <dbReference type="EMBL" id="MBT1445465.1"/>
    </source>
</evidence>
<dbReference type="InterPro" id="IPR043128">
    <property type="entry name" value="Rev_trsase/Diguanyl_cyclase"/>
</dbReference>
<feature type="domain" description="GGDEF" evidence="4">
    <location>
        <begin position="229"/>
        <end position="363"/>
    </location>
</feature>
<evidence type="ECO:0000256" key="2">
    <source>
        <dbReference type="ARBA" id="ARBA00034247"/>
    </source>
</evidence>
<proteinExistence type="predicted"/>
<dbReference type="PROSITE" id="PS50887">
    <property type="entry name" value="GGDEF"/>
    <property type="match status" value="1"/>
</dbReference>
<dbReference type="Gene3D" id="3.30.70.270">
    <property type="match status" value="1"/>
</dbReference>
<dbReference type="InterPro" id="IPR050469">
    <property type="entry name" value="Diguanylate_Cyclase"/>
</dbReference>
<dbReference type="EMBL" id="JAHEPS010000005">
    <property type="protein sequence ID" value="MBT1445465.1"/>
    <property type="molecule type" value="Genomic_DNA"/>
</dbReference>
<accession>A0ABS5V4S3</accession>
<dbReference type="InterPro" id="IPR029787">
    <property type="entry name" value="Nucleotide_cyclase"/>
</dbReference>
<dbReference type="SMART" id="SM00267">
    <property type="entry name" value="GGDEF"/>
    <property type="match status" value="1"/>
</dbReference>
<evidence type="ECO:0000256" key="1">
    <source>
        <dbReference type="ARBA" id="ARBA00012528"/>
    </source>
</evidence>
<keyword evidence="6" id="KW-1185">Reference proteome</keyword>